<dbReference type="Proteomes" id="UP000299102">
    <property type="component" value="Unassembled WGS sequence"/>
</dbReference>
<dbReference type="EMBL" id="BGZK01000421">
    <property type="protein sequence ID" value="GBP42578.1"/>
    <property type="molecule type" value="Genomic_DNA"/>
</dbReference>
<evidence type="ECO:0000313" key="2">
    <source>
        <dbReference type="Proteomes" id="UP000299102"/>
    </source>
</evidence>
<organism evidence="1 2">
    <name type="scientific">Eumeta variegata</name>
    <name type="common">Bagworm moth</name>
    <name type="synonym">Eumeta japonica</name>
    <dbReference type="NCBI Taxonomy" id="151549"/>
    <lineage>
        <taxon>Eukaryota</taxon>
        <taxon>Metazoa</taxon>
        <taxon>Ecdysozoa</taxon>
        <taxon>Arthropoda</taxon>
        <taxon>Hexapoda</taxon>
        <taxon>Insecta</taxon>
        <taxon>Pterygota</taxon>
        <taxon>Neoptera</taxon>
        <taxon>Endopterygota</taxon>
        <taxon>Lepidoptera</taxon>
        <taxon>Glossata</taxon>
        <taxon>Ditrysia</taxon>
        <taxon>Tineoidea</taxon>
        <taxon>Psychidae</taxon>
        <taxon>Oiketicinae</taxon>
        <taxon>Eumeta</taxon>
    </lineage>
</organism>
<accession>A0A4C1VTY9</accession>
<name>A0A4C1VTY9_EUMVA</name>
<protein>
    <submittedName>
        <fullName evidence="1">Uncharacterized protein</fullName>
    </submittedName>
</protein>
<comment type="caution">
    <text evidence="1">The sequence shown here is derived from an EMBL/GenBank/DDBJ whole genome shotgun (WGS) entry which is preliminary data.</text>
</comment>
<gene>
    <name evidence="1" type="ORF">EVAR_87129_1</name>
</gene>
<keyword evidence="2" id="KW-1185">Reference proteome</keyword>
<proteinExistence type="predicted"/>
<reference evidence="1 2" key="1">
    <citation type="journal article" date="2019" name="Commun. Biol.">
        <title>The bagworm genome reveals a unique fibroin gene that provides high tensile strength.</title>
        <authorList>
            <person name="Kono N."/>
            <person name="Nakamura H."/>
            <person name="Ohtoshi R."/>
            <person name="Tomita M."/>
            <person name="Numata K."/>
            <person name="Arakawa K."/>
        </authorList>
    </citation>
    <scope>NUCLEOTIDE SEQUENCE [LARGE SCALE GENOMIC DNA]</scope>
</reference>
<dbReference type="AlphaFoldDB" id="A0A4C1VTY9"/>
<evidence type="ECO:0000313" key="1">
    <source>
        <dbReference type="EMBL" id="GBP42578.1"/>
    </source>
</evidence>
<sequence>MTASDILAQDELGALRLRRRRVCKEGPTHTAPYRISRMTDPRRRLTPEVAQAQLNGARPLSLRHRARTIYHSSMRRMFLSVHFRRTAIHDRRCGIKSDAVEFEREGSGLRRIRPTWKANPVLFGSRVINTLTAMTARELGYVDEFNESDVFCF</sequence>